<sequence>MEFLMLRKVFVIVTAPLAVDVLPTTPKDVWAIGKVDPHVSLELRARVKAFATGIGKKTRIRALATVNAFVATQVARRIKALQAAMVVTRIRFRTRVDPHVPSKSKSSWKLFATMHFRANKDFGMFCGGGGGCGGGCGFLQELERLERCKRWFY</sequence>
<protein>
    <recommendedName>
        <fullName evidence="4">RxLR effector candidate protein</fullName>
    </recommendedName>
</protein>
<keyword evidence="1" id="KW-0732">Signal</keyword>
<proteinExistence type="predicted"/>
<name>M4C1N8_HYAAE</name>
<evidence type="ECO:0000256" key="1">
    <source>
        <dbReference type="SAM" id="SignalP"/>
    </source>
</evidence>
<keyword evidence="3" id="KW-1185">Reference proteome</keyword>
<evidence type="ECO:0000313" key="3">
    <source>
        <dbReference type="Proteomes" id="UP000011713"/>
    </source>
</evidence>
<dbReference type="EMBL" id="JH598102">
    <property type="status" value="NOT_ANNOTATED_CDS"/>
    <property type="molecule type" value="Genomic_DNA"/>
</dbReference>
<feature type="chain" id="PRO_5004049660" description="RxLR effector candidate protein" evidence="1">
    <location>
        <begin position="32"/>
        <end position="153"/>
    </location>
</feature>
<dbReference type="HOGENOM" id="CLU_1716753_0_0_1"/>
<evidence type="ECO:0008006" key="4">
    <source>
        <dbReference type="Google" id="ProtNLM"/>
    </source>
</evidence>
<evidence type="ECO:0000313" key="2">
    <source>
        <dbReference type="EnsemblProtists" id="HpaP812988"/>
    </source>
</evidence>
<dbReference type="VEuPathDB" id="FungiDB:HpaG812988"/>
<dbReference type="EnsemblProtists" id="HpaT812988">
    <property type="protein sequence ID" value="HpaP812988"/>
    <property type="gene ID" value="HpaG812988"/>
</dbReference>
<reference evidence="3" key="1">
    <citation type="journal article" date="2010" name="Science">
        <title>Signatures of adaptation to obligate biotrophy in the Hyaloperonospora arabidopsidis genome.</title>
        <authorList>
            <person name="Baxter L."/>
            <person name="Tripathy S."/>
            <person name="Ishaque N."/>
            <person name="Boot N."/>
            <person name="Cabral A."/>
            <person name="Kemen E."/>
            <person name="Thines M."/>
            <person name="Ah-Fong A."/>
            <person name="Anderson R."/>
            <person name="Badejoko W."/>
            <person name="Bittner-Eddy P."/>
            <person name="Boore J.L."/>
            <person name="Chibucos M.C."/>
            <person name="Coates M."/>
            <person name="Dehal P."/>
            <person name="Delehaunty K."/>
            <person name="Dong S."/>
            <person name="Downton P."/>
            <person name="Dumas B."/>
            <person name="Fabro G."/>
            <person name="Fronick C."/>
            <person name="Fuerstenberg S.I."/>
            <person name="Fulton L."/>
            <person name="Gaulin E."/>
            <person name="Govers F."/>
            <person name="Hughes L."/>
            <person name="Humphray S."/>
            <person name="Jiang R.H."/>
            <person name="Judelson H."/>
            <person name="Kamoun S."/>
            <person name="Kyung K."/>
            <person name="Meijer H."/>
            <person name="Minx P."/>
            <person name="Morris P."/>
            <person name="Nelson J."/>
            <person name="Phuntumart V."/>
            <person name="Qutob D."/>
            <person name="Rehmany A."/>
            <person name="Rougon-Cardoso A."/>
            <person name="Ryden P."/>
            <person name="Torto-Alalibo T."/>
            <person name="Studholme D."/>
            <person name="Wang Y."/>
            <person name="Win J."/>
            <person name="Wood J."/>
            <person name="Clifton S.W."/>
            <person name="Rogers J."/>
            <person name="Van den Ackerveken G."/>
            <person name="Jones J.D."/>
            <person name="McDowell J.M."/>
            <person name="Beynon J."/>
            <person name="Tyler B.M."/>
        </authorList>
    </citation>
    <scope>NUCLEOTIDE SEQUENCE [LARGE SCALE GENOMIC DNA]</scope>
    <source>
        <strain evidence="3">Emoy2</strain>
    </source>
</reference>
<dbReference type="Proteomes" id="UP000011713">
    <property type="component" value="Unassembled WGS sequence"/>
</dbReference>
<organism evidence="2 3">
    <name type="scientific">Hyaloperonospora arabidopsidis (strain Emoy2)</name>
    <name type="common">Downy mildew agent</name>
    <name type="synonym">Peronospora arabidopsidis</name>
    <dbReference type="NCBI Taxonomy" id="559515"/>
    <lineage>
        <taxon>Eukaryota</taxon>
        <taxon>Sar</taxon>
        <taxon>Stramenopiles</taxon>
        <taxon>Oomycota</taxon>
        <taxon>Peronosporomycetes</taxon>
        <taxon>Peronosporales</taxon>
        <taxon>Peronosporaceae</taxon>
        <taxon>Hyaloperonospora</taxon>
    </lineage>
</organism>
<accession>M4C1N8</accession>
<reference evidence="2" key="2">
    <citation type="submission" date="2015-06" db="UniProtKB">
        <authorList>
            <consortium name="EnsemblProtists"/>
        </authorList>
    </citation>
    <scope>IDENTIFICATION</scope>
    <source>
        <strain evidence="2">Emoy2</strain>
    </source>
</reference>
<dbReference type="InParanoid" id="M4C1N8"/>
<dbReference type="AlphaFoldDB" id="M4C1N8"/>
<feature type="signal peptide" evidence="1">
    <location>
        <begin position="1"/>
        <end position="31"/>
    </location>
</feature>